<dbReference type="SUPFAM" id="SSF55729">
    <property type="entry name" value="Acyl-CoA N-acyltransferases (Nat)"/>
    <property type="match status" value="1"/>
</dbReference>
<dbReference type="Gene3D" id="3.40.630.30">
    <property type="match status" value="1"/>
</dbReference>
<dbReference type="GO" id="GO:0004343">
    <property type="term" value="F:glucosamine 6-phosphate N-acetyltransferase activity"/>
    <property type="evidence" value="ECO:0007669"/>
    <property type="project" value="TreeGrafter"/>
</dbReference>
<dbReference type="AlphaFoldDB" id="A0A8J8MAX8"/>
<protein>
    <submittedName>
        <fullName evidence="2">GNAT family N-acetyltransferase</fullName>
    </submittedName>
</protein>
<dbReference type="Proteomes" id="UP000677305">
    <property type="component" value="Chromosome"/>
</dbReference>
<dbReference type="PROSITE" id="PS51186">
    <property type="entry name" value="GNAT"/>
    <property type="match status" value="1"/>
</dbReference>
<keyword evidence="3" id="KW-1185">Reference proteome</keyword>
<dbReference type="EMBL" id="CP058561">
    <property type="protein sequence ID" value="QUH29355.1"/>
    <property type="molecule type" value="Genomic_DNA"/>
</dbReference>
<organism evidence="2 3">
    <name type="scientific">Vallitalea guaymasensis</name>
    <dbReference type="NCBI Taxonomy" id="1185412"/>
    <lineage>
        <taxon>Bacteria</taxon>
        <taxon>Bacillati</taxon>
        <taxon>Bacillota</taxon>
        <taxon>Clostridia</taxon>
        <taxon>Lachnospirales</taxon>
        <taxon>Vallitaleaceae</taxon>
        <taxon>Vallitalea</taxon>
    </lineage>
</organism>
<dbReference type="PANTHER" id="PTHR13355:SF11">
    <property type="entry name" value="GLUCOSAMINE 6-PHOSPHATE N-ACETYLTRANSFERASE"/>
    <property type="match status" value="1"/>
</dbReference>
<accession>A0A8J8MAX8</accession>
<sequence length="151" mass="17457">MINAIYINGDKNIEDAIFVRDKVFVNEQNIDYNIVFDGEDKEAVHVVVYEDKNPVGTGRMIIQDNLYLIGRIAVLKEKRGNYYGDLIVRMLIQKAFDTGADFVEVHSQLPAVNFYKKIGFEECGEVYQEADIEHINMRLEKGKMKRKCNCK</sequence>
<dbReference type="KEGG" id="vgu:HYG85_10610"/>
<reference evidence="2 3" key="1">
    <citation type="submission" date="2020-07" db="EMBL/GenBank/DDBJ databases">
        <title>Vallitalea guaymasensis genome.</title>
        <authorList>
            <person name="Postec A."/>
        </authorList>
    </citation>
    <scope>NUCLEOTIDE SEQUENCE [LARGE SCALE GENOMIC DNA]</scope>
    <source>
        <strain evidence="2 3">Ra1766G1</strain>
    </source>
</reference>
<proteinExistence type="predicted"/>
<gene>
    <name evidence="2" type="ORF">HYG85_10610</name>
</gene>
<dbReference type="InterPro" id="IPR000182">
    <property type="entry name" value="GNAT_dom"/>
</dbReference>
<dbReference type="InterPro" id="IPR016181">
    <property type="entry name" value="Acyl_CoA_acyltransferase"/>
</dbReference>
<name>A0A8J8MAX8_9FIRM</name>
<feature type="domain" description="N-acetyltransferase" evidence="1">
    <location>
        <begin position="1"/>
        <end position="142"/>
    </location>
</feature>
<evidence type="ECO:0000259" key="1">
    <source>
        <dbReference type="PROSITE" id="PS51186"/>
    </source>
</evidence>
<dbReference type="InterPro" id="IPR039143">
    <property type="entry name" value="GNPNAT1-like"/>
</dbReference>
<dbReference type="RefSeq" id="WP_212693452.1">
    <property type="nucleotide sequence ID" value="NZ_CP058561.1"/>
</dbReference>
<evidence type="ECO:0000313" key="2">
    <source>
        <dbReference type="EMBL" id="QUH29355.1"/>
    </source>
</evidence>
<evidence type="ECO:0000313" key="3">
    <source>
        <dbReference type="Proteomes" id="UP000677305"/>
    </source>
</evidence>
<dbReference type="Pfam" id="PF13673">
    <property type="entry name" value="Acetyltransf_10"/>
    <property type="match status" value="1"/>
</dbReference>
<dbReference type="PANTHER" id="PTHR13355">
    <property type="entry name" value="GLUCOSAMINE 6-PHOSPHATE N-ACETYLTRANSFERASE"/>
    <property type="match status" value="1"/>
</dbReference>